<keyword evidence="2" id="KW-1185">Reference proteome</keyword>
<dbReference type="RefSeq" id="WP_226178286.1">
    <property type="nucleotide sequence ID" value="NZ_JAJADR010000006.1"/>
</dbReference>
<dbReference type="EMBL" id="JAJADR010000006">
    <property type="protein sequence ID" value="MCB2410173.1"/>
    <property type="molecule type" value="Genomic_DNA"/>
</dbReference>
<reference evidence="1" key="1">
    <citation type="submission" date="2021-10" db="EMBL/GenBank/DDBJ databases">
        <authorList>
            <person name="Dean J.D."/>
            <person name="Kim M.K."/>
            <person name="Newey C.N."/>
            <person name="Stoker T.S."/>
            <person name="Thompson D.W."/>
            <person name="Grose J.H."/>
        </authorList>
    </citation>
    <scope>NUCLEOTIDE SEQUENCE</scope>
    <source>
        <strain evidence="1">BT178</strain>
    </source>
</reference>
<evidence type="ECO:0000313" key="1">
    <source>
        <dbReference type="EMBL" id="MCB2410173.1"/>
    </source>
</evidence>
<gene>
    <name evidence="1" type="ORF">LGH74_19435</name>
</gene>
<accession>A0ABS8AWK0</accession>
<evidence type="ECO:0000313" key="2">
    <source>
        <dbReference type="Proteomes" id="UP001165296"/>
    </source>
</evidence>
<name>A0ABS8AWK0_9BACT</name>
<sequence length="173" mass="20251">MKLAEPVDIDLLDFIKNGRFDYILLGKTKEWIINNFPDPDDIDHNCYQDPIWRYGNIEFHFHEDETLSSIYSDYIDTLSGGDSLRLEKWIFNESQKLTIETAVRHLIKERIAFKLEYGSLSDGYTTAAVRIIKSQVKLSFALPEREEDYEEYLARCKSEDSNSFRLFAFSLGI</sequence>
<protein>
    <submittedName>
        <fullName evidence="1">Uncharacterized protein</fullName>
    </submittedName>
</protein>
<dbReference type="Proteomes" id="UP001165296">
    <property type="component" value="Unassembled WGS sequence"/>
</dbReference>
<proteinExistence type="predicted"/>
<organism evidence="1 2">
    <name type="scientific">Hymenobacter lucidus</name>
    <dbReference type="NCBI Taxonomy" id="2880930"/>
    <lineage>
        <taxon>Bacteria</taxon>
        <taxon>Pseudomonadati</taxon>
        <taxon>Bacteroidota</taxon>
        <taxon>Cytophagia</taxon>
        <taxon>Cytophagales</taxon>
        <taxon>Hymenobacteraceae</taxon>
        <taxon>Hymenobacter</taxon>
    </lineage>
</organism>
<comment type="caution">
    <text evidence="1">The sequence shown here is derived from an EMBL/GenBank/DDBJ whole genome shotgun (WGS) entry which is preliminary data.</text>
</comment>